<name>F8L311_SIMNZ</name>
<dbReference type="EMBL" id="FR872581">
    <property type="protein sequence ID" value="CCB87857.1"/>
    <property type="molecule type" value="Genomic_DNA"/>
</dbReference>
<accession>F8L311</accession>
<evidence type="ECO:0000313" key="2">
    <source>
        <dbReference type="EMBL" id="CCB87857.1"/>
    </source>
</evidence>
<dbReference type="InterPro" id="IPR005350">
    <property type="entry name" value="UPF0137"/>
</dbReference>
<reference key="1">
    <citation type="journal article" date="2011" name="Mol. Biol. Evol.">
        <title>Unity in variety -- the pan-genome of the Chlamydiae.</title>
        <authorList>
            <person name="Collingro A."/>
            <person name="Tischler P."/>
            <person name="Weinmaier T."/>
            <person name="Penz T."/>
            <person name="Heinz E."/>
            <person name="Brunham R.C."/>
            <person name="Read T.D."/>
            <person name="Bavoil P.M."/>
            <person name="Sachse K."/>
            <person name="Kahane S."/>
            <person name="Friedman M.G."/>
            <person name="Rattei T."/>
            <person name="Myers G.S.A."/>
            <person name="Horn M."/>
        </authorList>
    </citation>
    <scope>NUCLEOTIDE SEQUENCE</scope>
    <source>
        <strain>Z</strain>
    </source>
</reference>
<dbReference type="RefSeq" id="WP_013935091.1">
    <property type="nucleotide sequence ID" value="NC_015710.1"/>
</dbReference>
<dbReference type="AlphaFoldDB" id="F8L311"/>
<dbReference type="Pfam" id="PF03677">
    <property type="entry name" value="UPF0137"/>
    <property type="match status" value="1"/>
</dbReference>
<evidence type="ECO:0000313" key="3">
    <source>
        <dbReference type="Proteomes" id="UP000000496"/>
    </source>
</evidence>
<dbReference type="HOGENOM" id="CLU_1109868_0_0_0"/>
<sequence>MSKKLKFSNPAMKKSGAASSKKEQFNLAANVNSFNAIFDLQKLDSAEEQRIHEILEKNWIPDNLSQDEMEKNFGLLKTITSEIKSISRQGAILIGERVVRARELLKPFRDGTFTLWLESTFGSRQSGYNMLSYYEFFVALPSEDLKSKYKKMAQRAAYQLASRKGDIQKKFTIIDQHYGLKSSEIIGILQREFSTRDLRSRKTVDGLINRLLETVDHLVKRRKELSAEDLKDIKYANGRLQEILKR</sequence>
<dbReference type="eggNOG" id="ENOG502ZBXP">
    <property type="taxonomic scope" value="Bacteria"/>
</dbReference>
<proteinExistence type="inferred from homology"/>
<geneLocation type="plasmid" evidence="2 3">
    <name>pSn</name>
</geneLocation>
<keyword evidence="3" id="KW-1185">Reference proteome</keyword>
<evidence type="ECO:0000256" key="1">
    <source>
        <dbReference type="ARBA" id="ARBA00006121"/>
    </source>
</evidence>
<comment type="similarity">
    <text evidence="1">Belongs to the UPF0137 (pGP6-D) family.</text>
</comment>
<keyword evidence="2" id="KW-0614">Plasmid</keyword>
<dbReference type="OrthoDB" id="19089at2"/>
<dbReference type="Proteomes" id="UP000000496">
    <property type="component" value="Plasmid pSn"/>
</dbReference>
<reference evidence="2 3" key="2">
    <citation type="journal article" date="2011" name="Mol. Biol. Evol.">
        <title>Unity in variety--the pan-genome of the Chlamydiae.</title>
        <authorList>
            <person name="Collingro A."/>
            <person name="Tischler P."/>
            <person name="Weinmaier T."/>
            <person name="Penz T."/>
            <person name="Heinz E."/>
            <person name="Brunham R.C."/>
            <person name="Read T.D."/>
            <person name="Bavoil P.M."/>
            <person name="Sachse K."/>
            <person name="Kahane S."/>
            <person name="Friedman M.G."/>
            <person name="Rattei T."/>
            <person name="Myers G.S."/>
            <person name="Horn M."/>
        </authorList>
    </citation>
    <scope>NUCLEOTIDE SEQUENCE [LARGE SCALE GENOMIC DNA]</scope>
    <source>
        <strain evidence="3">ATCC VR-1471 / Z</strain>
        <plasmid evidence="2 3">pSn</plasmid>
    </source>
</reference>
<organism evidence="2 3">
    <name type="scientific">Simkania negevensis (strain ATCC VR-1471 / DSM 27360 / Z)</name>
    <dbReference type="NCBI Taxonomy" id="331113"/>
    <lineage>
        <taxon>Bacteria</taxon>
        <taxon>Pseudomonadati</taxon>
        <taxon>Chlamydiota</taxon>
        <taxon>Chlamydiia</taxon>
        <taxon>Parachlamydiales</taxon>
        <taxon>Simkaniaceae</taxon>
        <taxon>Simkania</taxon>
    </lineage>
</organism>
<protein>
    <submittedName>
        <fullName evidence="2">Chlamydia virulence plasmid protein pGP6-D</fullName>
    </submittedName>
</protein>
<dbReference type="KEGG" id="sng:SNE_B24980"/>
<gene>
    <name evidence="2" type="ordered locus">SNE_B24980</name>
</gene>